<evidence type="ECO:0000313" key="3">
    <source>
        <dbReference type="Proteomes" id="UP000283387"/>
    </source>
</evidence>
<name>A0A419VZ34_9BACT</name>
<proteinExistence type="predicted"/>
<feature type="transmembrane region" description="Helical" evidence="1">
    <location>
        <begin position="48"/>
        <end position="68"/>
    </location>
</feature>
<dbReference type="AlphaFoldDB" id="A0A419VZ34"/>
<keyword evidence="1" id="KW-1133">Transmembrane helix</keyword>
<comment type="caution">
    <text evidence="2">The sequence shown here is derived from an EMBL/GenBank/DDBJ whole genome shotgun (WGS) entry which is preliminary data.</text>
</comment>
<feature type="transmembrane region" description="Helical" evidence="1">
    <location>
        <begin position="107"/>
        <end position="128"/>
    </location>
</feature>
<accession>A0A419VZ34</accession>
<keyword evidence="1" id="KW-0472">Membrane</keyword>
<dbReference type="EMBL" id="RAPN01000002">
    <property type="protein sequence ID" value="RKD88481.1"/>
    <property type="molecule type" value="Genomic_DNA"/>
</dbReference>
<keyword evidence="1" id="KW-0812">Transmembrane</keyword>
<sequence length="137" mass="15525">MNKQEEQFREIMKNYRPRKAPVDFSKRVMDEIHSLPVLTKIKPIFGKWFLPFAAAVLVVFVSVTFLLWGESGAQSGNSATIFAKLPKADLQVLDSANQSFVGWFEQIPMVLVLALAGVIGLLLLDRYFGKHYHTRKA</sequence>
<evidence type="ECO:0000313" key="2">
    <source>
        <dbReference type="EMBL" id="RKD88481.1"/>
    </source>
</evidence>
<dbReference type="RefSeq" id="WP_120274638.1">
    <property type="nucleotide sequence ID" value="NZ_RAPN01000002.1"/>
</dbReference>
<dbReference type="Proteomes" id="UP000283387">
    <property type="component" value="Unassembled WGS sequence"/>
</dbReference>
<reference evidence="2 3" key="1">
    <citation type="submission" date="2018-09" db="EMBL/GenBank/DDBJ databases">
        <title>Genomic Encyclopedia of Archaeal and Bacterial Type Strains, Phase II (KMG-II): from individual species to whole genera.</title>
        <authorList>
            <person name="Goeker M."/>
        </authorList>
    </citation>
    <scope>NUCLEOTIDE SEQUENCE [LARGE SCALE GENOMIC DNA]</scope>
    <source>
        <strain evidence="2 3">DSM 27148</strain>
    </source>
</reference>
<gene>
    <name evidence="2" type="ORF">BC643_3630</name>
</gene>
<organism evidence="2 3">
    <name type="scientific">Mangrovibacterium diazotrophicum</name>
    <dbReference type="NCBI Taxonomy" id="1261403"/>
    <lineage>
        <taxon>Bacteria</taxon>
        <taxon>Pseudomonadati</taxon>
        <taxon>Bacteroidota</taxon>
        <taxon>Bacteroidia</taxon>
        <taxon>Marinilabiliales</taxon>
        <taxon>Prolixibacteraceae</taxon>
        <taxon>Mangrovibacterium</taxon>
    </lineage>
</organism>
<dbReference type="OrthoDB" id="9880574at2"/>
<protein>
    <submittedName>
        <fullName evidence="2">Uncharacterized protein</fullName>
    </submittedName>
</protein>
<evidence type="ECO:0000256" key="1">
    <source>
        <dbReference type="SAM" id="Phobius"/>
    </source>
</evidence>
<keyword evidence="3" id="KW-1185">Reference proteome</keyword>